<sequence>MMEHKVLDLVRSCFSSDAIGLLSTTFTVEEERIRQGLRQTIPLAVNGLLEIGKQDGSTDVIGHLAQEAVAAGLPENAEVLLTTDWASRCSTLMQDALGPAYGMTLHCLSAATGIRPVEDTTVLGYTLAFTLGALGKYASRYELPAFGLLHWLQAQEGEILQAVPAYSRVPSTQQLVKREPLAPATIPGAGGVAQAPVRAPEGLMSRKGGAAPAPFGRANQSKPHHMMRWQLAGLLVVALGLGYVIGHDPEPPITKAKAESPASTVALIQRTETDAAPRSNVTSVEPKAAAEPLPPGHYDPTADTYIYDTGQPTTLRLADGTTLKIGATSTESQLYKFLSDPSMQVDSVNRTKGWINCDRIYFEKGQAILTEGSGEQLRNIASILRAFPAARVKFGGYTDSTGNALTNFQLSESRAKAAMLALSSIGIDMKRLESKGYGGKFFLTTNATPEGRAMNRRVSLRVIKK</sequence>
<dbReference type="Gene3D" id="3.30.1330.60">
    <property type="entry name" value="OmpA-like domain"/>
    <property type="match status" value="1"/>
</dbReference>
<dbReference type="Proteomes" id="UP000298284">
    <property type="component" value="Unassembled WGS sequence"/>
</dbReference>
<dbReference type="SUPFAM" id="SSF103088">
    <property type="entry name" value="OmpA-like"/>
    <property type="match status" value="1"/>
</dbReference>
<proteinExistence type="predicted"/>
<evidence type="ECO:0000313" key="4">
    <source>
        <dbReference type="EMBL" id="TGD83304.1"/>
    </source>
</evidence>
<protein>
    <submittedName>
        <fullName evidence="4">OmpA family protein</fullName>
    </submittedName>
</protein>
<gene>
    <name evidence="4" type="ORF">EU557_05860</name>
</gene>
<dbReference type="PANTHER" id="PTHR30329:SF21">
    <property type="entry name" value="LIPOPROTEIN YIAD-RELATED"/>
    <property type="match status" value="1"/>
</dbReference>
<keyword evidence="5" id="KW-1185">Reference proteome</keyword>
<accession>A0A4Z0MUI8</accession>
<dbReference type="CDD" id="cd07185">
    <property type="entry name" value="OmpA_C-like"/>
    <property type="match status" value="1"/>
</dbReference>
<evidence type="ECO:0000256" key="1">
    <source>
        <dbReference type="PROSITE-ProRule" id="PRU00473"/>
    </source>
</evidence>
<feature type="region of interest" description="Disordered" evidence="2">
    <location>
        <begin position="272"/>
        <end position="296"/>
    </location>
</feature>
<dbReference type="GO" id="GO:0016020">
    <property type="term" value="C:membrane"/>
    <property type="evidence" value="ECO:0007669"/>
    <property type="project" value="UniProtKB-UniRule"/>
</dbReference>
<dbReference type="InterPro" id="IPR050330">
    <property type="entry name" value="Bact_OuterMem_StrucFunc"/>
</dbReference>
<name>A0A4Z0MUI8_9BACT</name>
<evidence type="ECO:0000259" key="3">
    <source>
        <dbReference type="PROSITE" id="PS51123"/>
    </source>
</evidence>
<comment type="caution">
    <text evidence="4">The sequence shown here is derived from an EMBL/GenBank/DDBJ whole genome shotgun (WGS) entry which is preliminary data.</text>
</comment>
<dbReference type="InterPro" id="IPR036737">
    <property type="entry name" value="OmpA-like_sf"/>
</dbReference>
<keyword evidence="1" id="KW-0472">Membrane</keyword>
<dbReference type="Pfam" id="PF00691">
    <property type="entry name" value="OmpA"/>
    <property type="match status" value="1"/>
</dbReference>
<dbReference type="OrthoDB" id="9782229at2"/>
<reference evidence="4 5" key="1">
    <citation type="submission" date="2019-04" db="EMBL/GenBank/DDBJ databases">
        <authorList>
            <person name="Feng G."/>
            <person name="Zhang J."/>
            <person name="Zhu H."/>
        </authorList>
    </citation>
    <scope>NUCLEOTIDE SEQUENCE [LARGE SCALE GENOMIC DNA]</scope>
    <source>
        <strain evidence="4 5">JCM 19491</strain>
    </source>
</reference>
<dbReference type="InterPro" id="IPR006665">
    <property type="entry name" value="OmpA-like"/>
</dbReference>
<dbReference type="AlphaFoldDB" id="A0A4Z0MUI8"/>
<evidence type="ECO:0000313" key="5">
    <source>
        <dbReference type="Proteomes" id="UP000298284"/>
    </source>
</evidence>
<dbReference type="PANTHER" id="PTHR30329">
    <property type="entry name" value="STATOR ELEMENT OF FLAGELLAR MOTOR COMPLEX"/>
    <property type="match status" value="1"/>
</dbReference>
<organism evidence="4 5">
    <name type="scientific">Hymenobacter wooponensis</name>
    <dbReference type="NCBI Taxonomy" id="1525360"/>
    <lineage>
        <taxon>Bacteria</taxon>
        <taxon>Pseudomonadati</taxon>
        <taxon>Bacteroidota</taxon>
        <taxon>Cytophagia</taxon>
        <taxon>Cytophagales</taxon>
        <taxon>Hymenobacteraceae</taxon>
        <taxon>Hymenobacter</taxon>
    </lineage>
</organism>
<dbReference type="EMBL" id="SRKZ01000001">
    <property type="protein sequence ID" value="TGD83304.1"/>
    <property type="molecule type" value="Genomic_DNA"/>
</dbReference>
<dbReference type="PROSITE" id="PS51123">
    <property type="entry name" value="OMPA_2"/>
    <property type="match status" value="1"/>
</dbReference>
<evidence type="ECO:0000256" key="2">
    <source>
        <dbReference type="SAM" id="MobiDB-lite"/>
    </source>
</evidence>
<feature type="domain" description="OmpA-like" evidence="3">
    <location>
        <begin position="349"/>
        <end position="465"/>
    </location>
</feature>